<dbReference type="InterPro" id="IPR036615">
    <property type="entry name" value="Mur_ligase_C_dom_sf"/>
</dbReference>
<evidence type="ECO:0000256" key="8">
    <source>
        <dbReference type="RuleBase" id="RU004135"/>
    </source>
</evidence>
<dbReference type="EMBL" id="QUAJ01000012">
    <property type="protein sequence ID" value="REI41218.1"/>
    <property type="molecule type" value="Genomic_DNA"/>
</dbReference>
<evidence type="ECO:0000256" key="6">
    <source>
        <dbReference type="ARBA" id="ARBA00023316"/>
    </source>
</evidence>
<gene>
    <name evidence="7" type="primary">murE</name>
    <name evidence="12" type="ORF">DYH56_08285</name>
</gene>
<dbReference type="NCBIfam" id="TIGR01085">
    <property type="entry name" value="murE"/>
    <property type="match status" value="1"/>
</dbReference>
<keyword evidence="6 7" id="KW-0961">Cell wall biogenesis/degradation</keyword>
<organism evidence="12 13">
    <name type="scientific">Psychrilyobacter piezotolerans</name>
    <dbReference type="NCBI Taxonomy" id="2293438"/>
    <lineage>
        <taxon>Bacteria</taxon>
        <taxon>Fusobacteriati</taxon>
        <taxon>Fusobacteriota</taxon>
        <taxon>Fusobacteriia</taxon>
        <taxon>Fusobacteriales</taxon>
        <taxon>Fusobacteriaceae</taxon>
        <taxon>Psychrilyobacter</taxon>
    </lineage>
</organism>
<dbReference type="Pfam" id="PF08245">
    <property type="entry name" value="Mur_ligase_M"/>
    <property type="match status" value="1"/>
</dbReference>
<feature type="binding site" evidence="7">
    <location>
        <position position="446"/>
    </location>
    <ligand>
        <name>meso-2,6-diaminopimelate</name>
        <dbReference type="ChEBI" id="CHEBI:57791"/>
    </ligand>
</feature>
<evidence type="ECO:0000256" key="1">
    <source>
        <dbReference type="ARBA" id="ARBA00005898"/>
    </source>
</evidence>
<comment type="cofactor">
    <cofactor evidence="7">
        <name>Mg(2+)</name>
        <dbReference type="ChEBI" id="CHEBI:18420"/>
    </cofactor>
</comment>
<evidence type="ECO:0000256" key="3">
    <source>
        <dbReference type="ARBA" id="ARBA00022960"/>
    </source>
</evidence>
<dbReference type="InterPro" id="IPR000713">
    <property type="entry name" value="Mur_ligase_N"/>
</dbReference>
<evidence type="ECO:0000256" key="7">
    <source>
        <dbReference type="HAMAP-Rule" id="MF_00208"/>
    </source>
</evidence>
<comment type="pathway">
    <text evidence="7 8">Cell wall biogenesis; peptidoglycan biosynthesis.</text>
</comment>
<comment type="subcellular location">
    <subcellularLocation>
        <location evidence="7 8">Cytoplasm</location>
    </subcellularLocation>
</comment>
<keyword evidence="2 7" id="KW-0132">Cell division</keyword>
<comment type="function">
    <text evidence="7">Catalyzes the addition of meso-diaminopimelic acid to the nucleotide precursor UDP-N-acetylmuramoyl-L-alanyl-D-glutamate (UMAG) in the biosynthesis of bacterial cell-wall peptidoglycan.</text>
</comment>
<dbReference type="PANTHER" id="PTHR23135">
    <property type="entry name" value="MUR LIGASE FAMILY MEMBER"/>
    <property type="match status" value="1"/>
</dbReference>
<keyword evidence="7" id="KW-0963">Cytoplasm</keyword>
<comment type="PTM">
    <text evidence="7">Carboxylation is probably crucial for Mg(2+) binding and, consequently, for the gamma-phosphate positioning of ATP.</text>
</comment>
<dbReference type="InterPro" id="IPR005761">
    <property type="entry name" value="UDP-N-AcMur-Glu-dNH2Pim_ligase"/>
</dbReference>
<comment type="similarity">
    <text evidence="1 7">Belongs to the MurCDEF family. MurE subfamily.</text>
</comment>
<feature type="binding site" evidence="7">
    <location>
        <position position="146"/>
    </location>
    <ligand>
        <name>UDP-N-acetyl-alpha-D-muramoyl-L-alanyl-D-glutamate</name>
        <dbReference type="ChEBI" id="CHEBI:83900"/>
    </ligand>
</feature>
<evidence type="ECO:0000256" key="2">
    <source>
        <dbReference type="ARBA" id="ARBA00022618"/>
    </source>
</evidence>
<feature type="binding site" evidence="7">
    <location>
        <begin position="109"/>
        <end position="115"/>
    </location>
    <ligand>
        <name>ATP</name>
        <dbReference type="ChEBI" id="CHEBI:30616"/>
    </ligand>
</feature>
<feature type="binding site" evidence="7">
    <location>
        <position position="450"/>
    </location>
    <ligand>
        <name>meso-2,6-diaminopimelate</name>
        <dbReference type="ChEBI" id="CHEBI:57791"/>
    </ligand>
</feature>
<comment type="caution">
    <text evidence="12">The sequence shown here is derived from an EMBL/GenBank/DDBJ whole genome shotgun (WGS) entry which is preliminary data.</text>
</comment>
<keyword evidence="7" id="KW-0460">Magnesium</keyword>
<evidence type="ECO:0000256" key="5">
    <source>
        <dbReference type="ARBA" id="ARBA00023306"/>
    </source>
</evidence>
<dbReference type="RefSeq" id="WP_114642389.1">
    <property type="nucleotide sequence ID" value="NZ_JAACIO010000013.1"/>
</dbReference>
<feature type="binding site" evidence="7">
    <location>
        <position position="28"/>
    </location>
    <ligand>
        <name>UDP-N-acetyl-alpha-D-muramoyl-L-alanyl-D-glutamate</name>
        <dbReference type="ChEBI" id="CHEBI:83900"/>
    </ligand>
</feature>
<dbReference type="InterPro" id="IPR035911">
    <property type="entry name" value="MurE/MurF_N"/>
</dbReference>
<dbReference type="SUPFAM" id="SSF53623">
    <property type="entry name" value="MurD-like peptide ligases, catalytic domain"/>
    <property type="match status" value="1"/>
</dbReference>
<feature type="modified residue" description="N6-carboxylysine" evidence="7">
    <location>
        <position position="214"/>
    </location>
</feature>
<evidence type="ECO:0000313" key="12">
    <source>
        <dbReference type="EMBL" id="REI41218.1"/>
    </source>
</evidence>
<dbReference type="EC" id="6.3.2.13" evidence="7"/>
<dbReference type="Proteomes" id="UP000263486">
    <property type="component" value="Unassembled WGS sequence"/>
</dbReference>
<dbReference type="GO" id="GO:0008765">
    <property type="term" value="F:UDP-N-acetylmuramoylalanyl-D-glutamate-2,6-diaminopimelate ligase activity"/>
    <property type="evidence" value="ECO:0007669"/>
    <property type="project" value="UniProtKB-EC"/>
</dbReference>
<reference evidence="12 13" key="1">
    <citation type="submission" date="2018-08" db="EMBL/GenBank/DDBJ databases">
        <title>Draft genome sequence of Psychrilyobacter sp. strain SD5 isolated from Black Sea water.</title>
        <authorList>
            <person name="Yadav S."/>
            <person name="Villanueva L."/>
            <person name="Damste J.S.S."/>
        </authorList>
    </citation>
    <scope>NUCLEOTIDE SEQUENCE [LARGE SCALE GENOMIC DNA]</scope>
    <source>
        <strain evidence="12 13">SD5</strain>
    </source>
</reference>
<comment type="catalytic activity">
    <reaction evidence="7">
        <text>UDP-N-acetyl-alpha-D-muramoyl-L-alanyl-D-glutamate + meso-2,6-diaminopimelate + ATP = UDP-N-acetyl-alpha-D-muramoyl-L-alanyl-gamma-D-glutamyl-meso-2,6-diaminopimelate + ADP + phosphate + H(+)</text>
        <dbReference type="Rhea" id="RHEA:23676"/>
        <dbReference type="ChEBI" id="CHEBI:15378"/>
        <dbReference type="ChEBI" id="CHEBI:30616"/>
        <dbReference type="ChEBI" id="CHEBI:43474"/>
        <dbReference type="ChEBI" id="CHEBI:57791"/>
        <dbReference type="ChEBI" id="CHEBI:83900"/>
        <dbReference type="ChEBI" id="CHEBI:83905"/>
        <dbReference type="ChEBI" id="CHEBI:456216"/>
        <dbReference type="EC" id="6.3.2.13"/>
    </reaction>
</comment>
<keyword evidence="13" id="KW-1185">Reference proteome</keyword>
<dbReference type="Gene3D" id="3.40.1390.10">
    <property type="entry name" value="MurE/MurF, N-terminal domain"/>
    <property type="match status" value="1"/>
</dbReference>
<dbReference type="NCBIfam" id="NF001124">
    <property type="entry name" value="PRK00139.1-2"/>
    <property type="match status" value="1"/>
</dbReference>
<comment type="caution">
    <text evidence="7">Lacks conserved residue(s) required for the propagation of feature annotation.</text>
</comment>
<dbReference type="Pfam" id="PF01225">
    <property type="entry name" value="Mur_ligase"/>
    <property type="match status" value="1"/>
</dbReference>
<feature type="binding site" evidence="7">
    <location>
        <position position="174"/>
    </location>
    <ligand>
        <name>UDP-N-acetyl-alpha-D-muramoyl-L-alanyl-D-glutamate</name>
        <dbReference type="ChEBI" id="CHEBI:83900"/>
    </ligand>
</feature>
<dbReference type="SUPFAM" id="SSF53244">
    <property type="entry name" value="MurD-like peptide ligases, peptide-binding domain"/>
    <property type="match status" value="1"/>
</dbReference>
<dbReference type="Gene3D" id="3.90.190.20">
    <property type="entry name" value="Mur ligase, C-terminal domain"/>
    <property type="match status" value="1"/>
</dbReference>
<dbReference type="InterPro" id="IPR036565">
    <property type="entry name" value="Mur-like_cat_sf"/>
</dbReference>
<evidence type="ECO:0000256" key="4">
    <source>
        <dbReference type="ARBA" id="ARBA00022984"/>
    </source>
</evidence>
<feature type="binding site" evidence="7">
    <location>
        <begin position="395"/>
        <end position="398"/>
    </location>
    <ligand>
        <name>meso-2,6-diaminopimelate</name>
        <dbReference type="ChEBI" id="CHEBI:57791"/>
    </ligand>
</feature>
<dbReference type="NCBIfam" id="NF001126">
    <property type="entry name" value="PRK00139.1-4"/>
    <property type="match status" value="1"/>
</dbReference>
<name>A0ABX9KHI7_9FUSO</name>
<keyword evidence="7" id="KW-0547">Nucleotide-binding</keyword>
<dbReference type="Gene3D" id="3.40.1190.10">
    <property type="entry name" value="Mur-like, catalytic domain"/>
    <property type="match status" value="1"/>
</dbReference>
<keyword evidence="7 12" id="KW-0436">Ligase</keyword>
<evidence type="ECO:0000259" key="10">
    <source>
        <dbReference type="Pfam" id="PF02875"/>
    </source>
</evidence>
<feature type="binding site" evidence="7">
    <location>
        <begin position="147"/>
        <end position="148"/>
    </location>
    <ligand>
        <name>UDP-N-acetyl-alpha-D-muramoyl-L-alanyl-D-glutamate</name>
        <dbReference type="ChEBI" id="CHEBI:83900"/>
    </ligand>
</feature>
<feature type="binding site" evidence="7">
    <location>
        <position position="371"/>
    </location>
    <ligand>
        <name>meso-2,6-diaminopimelate</name>
        <dbReference type="ChEBI" id="CHEBI:57791"/>
    </ligand>
</feature>
<evidence type="ECO:0000259" key="9">
    <source>
        <dbReference type="Pfam" id="PF01225"/>
    </source>
</evidence>
<feature type="short sequence motif" description="Meso-diaminopimelate recognition motif" evidence="7">
    <location>
        <begin position="395"/>
        <end position="398"/>
    </location>
</feature>
<dbReference type="SUPFAM" id="SSF63418">
    <property type="entry name" value="MurE/MurF N-terminal domain"/>
    <property type="match status" value="1"/>
</dbReference>
<feature type="domain" description="Mur ligase C-terminal" evidence="10">
    <location>
        <begin position="322"/>
        <end position="448"/>
    </location>
</feature>
<dbReference type="HAMAP" id="MF_00208">
    <property type="entry name" value="MurE"/>
    <property type="match status" value="1"/>
</dbReference>
<keyword evidence="3 7" id="KW-0133">Cell shape</keyword>
<sequence length="484" mass="54365">MKKILENTEYKILNSGKEMEYTGMEYDSRKIAAGNIFAALDGSVVDGHNYIEKAISLGAKCILVSKDVEILNKEITYILVEDLRLHLGIITSNFYNWPQKNLKVIGVTGTNGKTTITYILDEILKNTMRIGTVEYKIGEEIIPAPNTTPESLDLVKMCKKAIEKNIEYLVMEVSSHALEMGRVEMLDFDAGIFTNLTAEHMDYHKTIENYFLAKRKLFTKLKDSQCGVYNVEDIHGKRLHDEFGGIGYGEDTGNLRGKIISVDNTTQEIEVIYCDKSYRLKSGLLGRFNLMNILGAIGGGIQLGLDMETIIERLKGLKGVPGRFETVDRGQDFMVVVDYAHTEDALKNILTALNEIKRGRIITVFGCGGDRDTTKRPKMAETAELLSDFVVLTSDNPRTEDPELILNDVEKGFKGNKDYIRVADRERAIADAVSMADKDDIILIAGKGHEDYQIIGREKIHLDDRETAGKYIEERLKKGKKILV</sequence>
<keyword evidence="5 7" id="KW-0131">Cell cycle</keyword>
<dbReference type="Pfam" id="PF02875">
    <property type="entry name" value="Mur_ligase_C"/>
    <property type="match status" value="1"/>
</dbReference>
<proteinExistence type="inferred from homology"/>
<feature type="binding site" evidence="7">
    <location>
        <position position="182"/>
    </location>
    <ligand>
        <name>UDP-N-acetyl-alpha-D-muramoyl-L-alanyl-D-glutamate</name>
        <dbReference type="ChEBI" id="CHEBI:83900"/>
    </ligand>
</feature>
<feature type="domain" description="Mur ligase central" evidence="11">
    <location>
        <begin position="107"/>
        <end position="298"/>
    </location>
</feature>
<dbReference type="PANTHER" id="PTHR23135:SF4">
    <property type="entry name" value="UDP-N-ACETYLMURAMOYL-L-ALANYL-D-GLUTAMATE--2,6-DIAMINOPIMELATE LIGASE MURE HOMOLOG, CHLOROPLASTIC"/>
    <property type="match status" value="1"/>
</dbReference>
<accession>A0ABX9KHI7</accession>
<keyword evidence="4 7" id="KW-0573">Peptidoglycan synthesis</keyword>
<keyword evidence="7" id="KW-0067">ATP-binding</keyword>
<dbReference type="InterPro" id="IPR004101">
    <property type="entry name" value="Mur_ligase_C"/>
</dbReference>
<evidence type="ECO:0000313" key="13">
    <source>
        <dbReference type="Proteomes" id="UP000263486"/>
    </source>
</evidence>
<evidence type="ECO:0000259" key="11">
    <source>
        <dbReference type="Pfam" id="PF08245"/>
    </source>
</evidence>
<feature type="domain" description="Mur ligase N-terminal catalytic" evidence="9">
    <location>
        <begin position="20"/>
        <end position="95"/>
    </location>
</feature>
<dbReference type="InterPro" id="IPR013221">
    <property type="entry name" value="Mur_ligase_cen"/>
</dbReference>
<protein>
    <recommendedName>
        <fullName evidence="7">UDP-N-acetylmuramoyl-L-alanyl-D-glutamate--2,6-diaminopimelate ligase</fullName>
        <ecNumber evidence="7">6.3.2.13</ecNumber>
    </recommendedName>
    <alternativeName>
        <fullName evidence="7">Meso-A2pm-adding enzyme</fullName>
    </alternativeName>
    <alternativeName>
        <fullName evidence="7">Meso-diaminopimelate-adding enzyme</fullName>
    </alternativeName>
    <alternativeName>
        <fullName evidence="7">UDP-MurNAc-L-Ala-D-Glu:meso-diaminopimelate ligase</fullName>
    </alternativeName>
    <alternativeName>
        <fullName evidence="7">UDP-MurNAc-tripeptide synthetase</fullName>
    </alternativeName>
    <alternativeName>
        <fullName evidence="7">UDP-N-acetylmuramyl-tripeptide synthetase</fullName>
    </alternativeName>
</protein>